<gene>
    <name evidence="1" type="ORF">CVO76_15145</name>
</gene>
<dbReference type="Proteomes" id="UP000239187">
    <property type="component" value="Chromosome"/>
</dbReference>
<reference evidence="1 2" key="1">
    <citation type="submission" date="2017-11" db="EMBL/GenBank/DDBJ databases">
        <title>Draft genome of Arthrobacter agilis strain UMCV2, a plant growth-promoting rhizobacterium and biocontrol capacity of phytopathogenic fungi.</title>
        <authorList>
            <person name="Martinez-Camara R."/>
            <person name="Santoyo G."/>
            <person name="Moreno-Hagelsieb G."/>
            <person name="Valencia-Cantero E."/>
        </authorList>
    </citation>
    <scope>NUCLEOTIDE SEQUENCE [LARGE SCALE GENOMIC DNA]</scope>
    <source>
        <strain evidence="1 2">UMCV2</strain>
    </source>
</reference>
<accession>A0A2L0UHX1</accession>
<organism evidence="1 2">
    <name type="scientific">Arthrobacter agilis</name>
    <dbReference type="NCBI Taxonomy" id="37921"/>
    <lineage>
        <taxon>Bacteria</taxon>
        <taxon>Bacillati</taxon>
        <taxon>Actinomycetota</taxon>
        <taxon>Actinomycetes</taxon>
        <taxon>Micrococcales</taxon>
        <taxon>Micrococcaceae</taxon>
        <taxon>Arthrobacter</taxon>
    </lineage>
</organism>
<sequence>MEQPGPEEYVQAIERAFARCPSLSGLRLLSAEARLGFATVRFEGPVDDLRGPYGAMVRLPKEQHDDLWNRYVDNRNATVDDWAHVGIAMRAVRAHALSQDQDRGYTLDGVWWIINDCLDIH</sequence>
<dbReference type="AlphaFoldDB" id="A0A2L0UHX1"/>
<name>A0A2L0UHX1_9MICC</name>
<protein>
    <submittedName>
        <fullName evidence="1">Uncharacterized protein</fullName>
    </submittedName>
</protein>
<evidence type="ECO:0000313" key="1">
    <source>
        <dbReference type="EMBL" id="AUZ88830.1"/>
    </source>
</evidence>
<dbReference type="EMBL" id="CP024915">
    <property type="protein sequence ID" value="AUZ88830.1"/>
    <property type="molecule type" value="Genomic_DNA"/>
</dbReference>
<proteinExistence type="predicted"/>
<evidence type="ECO:0000313" key="2">
    <source>
        <dbReference type="Proteomes" id="UP000239187"/>
    </source>
</evidence>